<comment type="caution">
    <text evidence="1">The sequence shown here is derived from an EMBL/GenBank/DDBJ whole genome shotgun (WGS) entry which is preliminary data.</text>
</comment>
<evidence type="ECO:0000313" key="2">
    <source>
        <dbReference type="Proteomes" id="UP001148737"/>
    </source>
</evidence>
<evidence type="ECO:0000313" key="1">
    <source>
        <dbReference type="EMBL" id="KAJ3473738.1"/>
    </source>
</evidence>
<sequence>MLHFFSRPRPRASSSLSSSPIDTERRRFRSLSYLDRAAQPWRGRYYDGKLLPGLCPRGRRRRRRFHPRGRLVDEVLVAARRREREVGHMREDLGDEVDDGRLEEVRGADANLKRQDAVRHALAHGRGRLVAHLLHHPLQTGLLYGLVVPIVPLDDAVQRGV</sequence>
<proteinExistence type="predicted"/>
<dbReference type="EMBL" id="JANAKD010002390">
    <property type="protein sequence ID" value="KAJ3473738.1"/>
    <property type="molecule type" value="Genomic_DNA"/>
</dbReference>
<protein>
    <submittedName>
        <fullName evidence="1">Uncharacterized protein</fullName>
    </submittedName>
</protein>
<organism evidence="1 2">
    <name type="scientific">Lecanicillium saksenae</name>
    <dbReference type="NCBI Taxonomy" id="468837"/>
    <lineage>
        <taxon>Eukaryota</taxon>
        <taxon>Fungi</taxon>
        <taxon>Dikarya</taxon>
        <taxon>Ascomycota</taxon>
        <taxon>Pezizomycotina</taxon>
        <taxon>Sordariomycetes</taxon>
        <taxon>Hypocreomycetidae</taxon>
        <taxon>Hypocreales</taxon>
        <taxon>Cordycipitaceae</taxon>
        <taxon>Lecanicillium</taxon>
    </lineage>
</organism>
<reference evidence="1" key="1">
    <citation type="submission" date="2022-07" db="EMBL/GenBank/DDBJ databases">
        <title>Genome Sequence of Lecanicillium saksenae.</title>
        <authorList>
            <person name="Buettner E."/>
        </authorList>
    </citation>
    <scope>NUCLEOTIDE SEQUENCE</scope>
    <source>
        <strain evidence="1">VT-O1</strain>
    </source>
</reference>
<accession>A0ACC1QH69</accession>
<name>A0ACC1QH69_9HYPO</name>
<gene>
    <name evidence="1" type="ORF">NLG97_g10158</name>
</gene>
<dbReference type="Proteomes" id="UP001148737">
    <property type="component" value="Unassembled WGS sequence"/>
</dbReference>
<keyword evidence="2" id="KW-1185">Reference proteome</keyword>